<dbReference type="InterPro" id="IPR000403">
    <property type="entry name" value="PI3/4_kinase_cat_dom"/>
</dbReference>
<dbReference type="GO" id="GO:0030867">
    <property type="term" value="C:rough endoplasmic reticulum membrane"/>
    <property type="evidence" value="ECO:0007669"/>
    <property type="project" value="UniProtKB-SubCell"/>
</dbReference>
<dbReference type="GO" id="GO:0005741">
    <property type="term" value="C:mitochondrial outer membrane"/>
    <property type="evidence" value="ECO:0007669"/>
    <property type="project" value="UniProtKB-SubCell"/>
</dbReference>
<dbReference type="InterPro" id="IPR011009">
    <property type="entry name" value="Kinase-like_dom_sf"/>
</dbReference>
<dbReference type="WBParaSite" id="jg19366">
    <property type="protein sequence ID" value="jg19366"/>
    <property type="gene ID" value="jg19366"/>
</dbReference>
<evidence type="ECO:0000256" key="2">
    <source>
        <dbReference type="ARBA" id="ARBA00012169"/>
    </source>
</evidence>
<reference evidence="12" key="1">
    <citation type="submission" date="2022-11" db="UniProtKB">
        <authorList>
            <consortium name="WormBaseParasite"/>
        </authorList>
    </citation>
    <scope>IDENTIFICATION</scope>
</reference>
<feature type="domain" description="PI3K/PI4K catalytic" evidence="9">
    <location>
        <begin position="480"/>
        <end position="673"/>
    </location>
</feature>
<dbReference type="InterPro" id="IPR036940">
    <property type="entry name" value="PI3/4_kinase_cat_sf"/>
</dbReference>
<evidence type="ECO:0000256" key="4">
    <source>
        <dbReference type="ARBA" id="ARBA00022777"/>
    </source>
</evidence>
<dbReference type="AlphaFoldDB" id="A0A915DFL5"/>
<comment type="subcellular location">
    <subcellularLocation>
        <location evidence="1">Mitochondrion outer membrane</location>
        <topology evidence="1">Peripheral membrane protein</topology>
    </subcellularLocation>
    <subcellularLocation>
        <location evidence="6">Rough endoplasmic reticulum membrane</location>
        <topology evidence="6">Peripheral membrane protein</topology>
    </subcellularLocation>
</comment>
<dbReference type="PROSITE" id="PS51545">
    <property type="entry name" value="PIK_HELICAL"/>
    <property type="match status" value="1"/>
</dbReference>
<proteinExistence type="predicted"/>
<dbReference type="SMART" id="SM00146">
    <property type="entry name" value="PI3Kc"/>
    <property type="match status" value="1"/>
</dbReference>
<keyword evidence="4" id="KW-0418">Kinase</keyword>
<dbReference type="Pfam" id="PF00454">
    <property type="entry name" value="PI3_PI4_kinase"/>
    <property type="match status" value="1"/>
</dbReference>
<evidence type="ECO:0000259" key="9">
    <source>
        <dbReference type="PROSITE" id="PS50290"/>
    </source>
</evidence>
<evidence type="ECO:0000259" key="10">
    <source>
        <dbReference type="PROSITE" id="PS51545"/>
    </source>
</evidence>
<dbReference type="Pfam" id="PF21245">
    <property type="entry name" value="PI4KB-PIK1_PIK"/>
    <property type="match status" value="1"/>
</dbReference>
<dbReference type="Gene3D" id="3.30.1010.10">
    <property type="entry name" value="Phosphatidylinositol 3-kinase Catalytic Subunit, Chain A, domain 4"/>
    <property type="match status" value="1"/>
</dbReference>
<evidence type="ECO:0000313" key="11">
    <source>
        <dbReference type="Proteomes" id="UP000887574"/>
    </source>
</evidence>
<evidence type="ECO:0000256" key="3">
    <source>
        <dbReference type="ARBA" id="ARBA00022679"/>
    </source>
</evidence>
<keyword evidence="3" id="KW-0808">Transferase</keyword>
<accession>A0A915DFL5</accession>
<dbReference type="Proteomes" id="UP000887574">
    <property type="component" value="Unplaced"/>
</dbReference>
<sequence length="673" mass="75023">MQYLFTSKETGVISYLGNRLFKFPNSQVDFYIPQLITMYINVNKIADAIHPYLLYRCQHSLEFSLECYWLLEAYGTDLPFTDSILEKPKHQRPSELPQHHRQSSTPTVSRKSPVKIQKTISTPVSSPTSPTLVTFPQQMLSTHHRSQSDARMETTNTSLTTSLGAINTSECSIRRTESAVSLRSASASQQLSIQPGNLRSGRAFDASANSVCQCFKPENATGSTTDLSKAPNKKCVCDAGCRPDTRAELEFVKALMSIGNRLKEIPLREEKTRGLVYELFMLNFNLPARVWLPLYSNIDGQSRHLVVRIPYTAGCVLNSKEKAPYCMYVEVIEVENVQECVLPPKMPETGVHGEGSAEKEDINLQKLSFTPSLLASPTEESRNFVGDEPVDDIMVENKQQEHVHNDSIRQSTPVQTANSLAISVRPSKEKEEVSAQEDAAEENVEFTHFNTILDSADPDDPFTAAAGLSNTSIDNIQLNIDVKTEVFQPSLAISPGPSSLNPSLANGCDCKNRGRFEARIVGLSTLTTLKNIWEEERVPLYLRPYKILVCSQDSGMIEPIPNACSLHQIKKNLSTEPTLDDAEQPYPPTLLSHFLISYGSRISESFLGAQENFVRSCAAYCLVSYFLQVKDRHNGNILIDHEGHLIHIDYGYILSMSPRNLGLRHLLSSSPKS</sequence>
<evidence type="ECO:0000256" key="6">
    <source>
        <dbReference type="ARBA" id="ARBA00037860"/>
    </source>
</evidence>
<dbReference type="GO" id="GO:0004430">
    <property type="term" value="F:1-phosphatidylinositol 4-kinase activity"/>
    <property type="evidence" value="ECO:0007669"/>
    <property type="project" value="UniProtKB-EC"/>
</dbReference>
<feature type="compositionally biased region" description="Low complexity" evidence="8">
    <location>
        <begin position="121"/>
        <end position="132"/>
    </location>
</feature>
<feature type="domain" description="PIK helical" evidence="10">
    <location>
        <begin position="1"/>
        <end position="102"/>
    </location>
</feature>
<feature type="region of interest" description="Disordered" evidence="8">
    <location>
        <begin position="89"/>
        <end position="132"/>
    </location>
</feature>
<keyword evidence="11" id="KW-1185">Reference proteome</keyword>
<evidence type="ECO:0000256" key="5">
    <source>
        <dbReference type="ARBA" id="ARBA00036767"/>
    </source>
</evidence>
<organism evidence="11 12">
    <name type="scientific">Ditylenchus dipsaci</name>
    <dbReference type="NCBI Taxonomy" id="166011"/>
    <lineage>
        <taxon>Eukaryota</taxon>
        <taxon>Metazoa</taxon>
        <taxon>Ecdysozoa</taxon>
        <taxon>Nematoda</taxon>
        <taxon>Chromadorea</taxon>
        <taxon>Rhabditida</taxon>
        <taxon>Tylenchina</taxon>
        <taxon>Tylenchomorpha</taxon>
        <taxon>Sphaerularioidea</taxon>
        <taxon>Anguinidae</taxon>
        <taxon>Anguininae</taxon>
        <taxon>Ditylenchus</taxon>
    </lineage>
</organism>
<dbReference type="GO" id="GO:0048015">
    <property type="term" value="P:phosphatidylinositol-mediated signaling"/>
    <property type="evidence" value="ECO:0007669"/>
    <property type="project" value="TreeGrafter"/>
</dbReference>
<dbReference type="InterPro" id="IPR001263">
    <property type="entry name" value="PI3K_accessory_dom"/>
</dbReference>
<comment type="catalytic activity">
    <reaction evidence="5">
        <text>a 1,2-diacyl-sn-glycero-3-phospho-(1D-myo-inositol) + ATP = a 1,2-diacyl-sn-glycero-3-phospho-(1D-myo-inositol 4-phosphate) + ADP + H(+)</text>
        <dbReference type="Rhea" id="RHEA:19877"/>
        <dbReference type="ChEBI" id="CHEBI:15378"/>
        <dbReference type="ChEBI" id="CHEBI:30616"/>
        <dbReference type="ChEBI" id="CHEBI:57880"/>
        <dbReference type="ChEBI" id="CHEBI:58178"/>
        <dbReference type="ChEBI" id="CHEBI:456216"/>
        <dbReference type="EC" id="2.7.1.67"/>
    </reaction>
    <physiologicalReaction direction="left-to-right" evidence="5">
        <dbReference type="Rhea" id="RHEA:19878"/>
    </physiologicalReaction>
</comment>
<evidence type="ECO:0000256" key="7">
    <source>
        <dbReference type="ARBA" id="ARBA00039877"/>
    </source>
</evidence>
<protein>
    <recommendedName>
        <fullName evidence="7">Phosphatidylinositol 4-kinase beta</fullName>
        <ecNumber evidence="2">2.7.1.67</ecNumber>
    </recommendedName>
</protein>
<name>A0A915DFL5_9BILA</name>
<dbReference type="InterPro" id="IPR015433">
    <property type="entry name" value="PI3/4_kinase"/>
</dbReference>
<dbReference type="SUPFAM" id="SSF56112">
    <property type="entry name" value="Protein kinase-like (PK-like)"/>
    <property type="match status" value="1"/>
</dbReference>
<evidence type="ECO:0000313" key="12">
    <source>
        <dbReference type="WBParaSite" id="jg19366"/>
    </source>
</evidence>
<dbReference type="Gene3D" id="1.10.1070.11">
    <property type="entry name" value="Phosphatidylinositol 3-/4-kinase, catalytic domain"/>
    <property type="match status" value="1"/>
</dbReference>
<dbReference type="PANTHER" id="PTHR10048:SF22">
    <property type="entry name" value="PHOSPHATIDYLINOSITOL 4-KINASE BETA"/>
    <property type="match status" value="1"/>
</dbReference>
<dbReference type="PROSITE" id="PS50290">
    <property type="entry name" value="PI3_4_KINASE_3"/>
    <property type="match status" value="1"/>
</dbReference>
<dbReference type="PANTHER" id="PTHR10048">
    <property type="entry name" value="PHOSPHATIDYLINOSITOL KINASE"/>
    <property type="match status" value="1"/>
</dbReference>
<evidence type="ECO:0000256" key="8">
    <source>
        <dbReference type="SAM" id="MobiDB-lite"/>
    </source>
</evidence>
<dbReference type="GO" id="GO:0046854">
    <property type="term" value="P:phosphatidylinositol phosphate biosynthetic process"/>
    <property type="evidence" value="ECO:0007669"/>
    <property type="project" value="InterPro"/>
</dbReference>
<dbReference type="InterPro" id="IPR049160">
    <property type="entry name" value="PI4KB-PIK1_PIK"/>
</dbReference>
<dbReference type="EC" id="2.7.1.67" evidence="2"/>
<evidence type="ECO:0000256" key="1">
    <source>
        <dbReference type="ARBA" id="ARBA00004450"/>
    </source>
</evidence>